<organism evidence="7 8">
    <name type="scientific">Pseudogracilibacillus auburnensis</name>
    <dbReference type="NCBI Taxonomy" id="1494959"/>
    <lineage>
        <taxon>Bacteria</taxon>
        <taxon>Bacillati</taxon>
        <taxon>Bacillota</taxon>
        <taxon>Bacilli</taxon>
        <taxon>Bacillales</taxon>
        <taxon>Bacillaceae</taxon>
        <taxon>Pseudogracilibacillus</taxon>
    </lineage>
</organism>
<dbReference type="Proteomes" id="UP000247978">
    <property type="component" value="Unassembled WGS sequence"/>
</dbReference>
<comment type="caution">
    <text evidence="7">The sequence shown here is derived from an EMBL/GenBank/DDBJ whole genome shotgun (WGS) entry which is preliminary data.</text>
</comment>
<evidence type="ECO:0000256" key="5">
    <source>
        <dbReference type="ARBA" id="ARBA00023136"/>
    </source>
</evidence>
<comment type="subcellular location">
    <subcellularLocation>
        <location evidence="1">Cell membrane</location>
        <topology evidence="1">Multi-pass membrane protein</topology>
    </subcellularLocation>
</comment>
<evidence type="ECO:0000256" key="6">
    <source>
        <dbReference type="SAM" id="Phobius"/>
    </source>
</evidence>
<dbReference type="InterPro" id="IPR014257">
    <property type="entry name" value="Cyt_c_oxidase_su4_bacillaceae"/>
</dbReference>
<keyword evidence="3 6" id="KW-0812">Transmembrane</keyword>
<feature type="transmembrane region" description="Helical" evidence="6">
    <location>
        <begin position="50"/>
        <end position="72"/>
    </location>
</feature>
<accession>A0A2V3W8C6</accession>
<dbReference type="AlphaFoldDB" id="A0A2V3W8C6"/>
<keyword evidence="4 6" id="KW-1133">Transmembrane helix</keyword>
<dbReference type="GO" id="GO:0005886">
    <property type="term" value="C:plasma membrane"/>
    <property type="evidence" value="ECO:0007669"/>
    <property type="project" value="UniProtKB-SubCell"/>
</dbReference>
<name>A0A2V3W8C6_9BACI</name>
<protein>
    <submittedName>
        <fullName evidence="7">Cytochrome c oxidase subunit 4</fullName>
    </submittedName>
</protein>
<dbReference type="NCBIfam" id="TIGR02908">
    <property type="entry name" value="CoxD_Bacillus"/>
    <property type="match status" value="1"/>
</dbReference>
<dbReference type="OrthoDB" id="2989516at2"/>
<keyword evidence="2" id="KW-1003">Cell membrane</keyword>
<evidence type="ECO:0000313" key="8">
    <source>
        <dbReference type="Proteomes" id="UP000247978"/>
    </source>
</evidence>
<feature type="transmembrane region" description="Helical" evidence="6">
    <location>
        <begin position="84"/>
        <end position="105"/>
    </location>
</feature>
<dbReference type="EMBL" id="QJJQ01000002">
    <property type="protein sequence ID" value="PXW89231.1"/>
    <property type="molecule type" value="Genomic_DNA"/>
</dbReference>
<evidence type="ECO:0000256" key="4">
    <source>
        <dbReference type="ARBA" id="ARBA00022989"/>
    </source>
</evidence>
<dbReference type="RefSeq" id="WP_110393970.1">
    <property type="nucleotide sequence ID" value="NZ_JADIJL010000013.1"/>
</dbReference>
<evidence type="ECO:0000313" key="7">
    <source>
        <dbReference type="EMBL" id="PXW89231.1"/>
    </source>
</evidence>
<dbReference type="InterPro" id="IPR005171">
    <property type="entry name" value="Cyt_c_oxidase_su4_prok"/>
</dbReference>
<feature type="transmembrane region" description="Helical" evidence="6">
    <location>
        <begin position="25"/>
        <end position="44"/>
    </location>
</feature>
<keyword evidence="8" id="KW-1185">Reference proteome</keyword>
<keyword evidence="5 6" id="KW-0472">Membrane</keyword>
<reference evidence="7 8" key="1">
    <citation type="submission" date="2018-05" db="EMBL/GenBank/DDBJ databases">
        <title>Genomic Encyclopedia of Type Strains, Phase IV (KMG-IV): sequencing the most valuable type-strain genomes for metagenomic binning, comparative biology and taxonomic classification.</title>
        <authorList>
            <person name="Goeker M."/>
        </authorList>
    </citation>
    <scope>NUCLEOTIDE SEQUENCE [LARGE SCALE GENOMIC DNA]</scope>
    <source>
        <strain evidence="7 8">DSM 28556</strain>
    </source>
</reference>
<proteinExistence type="predicted"/>
<dbReference type="Pfam" id="PF03626">
    <property type="entry name" value="COX4_pro"/>
    <property type="match status" value="1"/>
</dbReference>
<evidence type="ECO:0000256" key="1">
    <source>
        <dbReference type="ARBA" id="ARBA00004651"/>
    </source>
</evidence>
<gene>
    <name evidence="7" type="ORF">DFR56_1027</name>
</gene>
<sequence length="106" mass="12260">MTDNSNDQTEVFKRQKSKEEMQRQLISFGLMIVFTLIAFAIVATDTVDRIYILPILFIMAIVQAGFQFYYFMHLKDKGHEMPALLIYGGVWAAFLTLAGLMVISWW</sequence>
<evidence type="ECO:0000256" key="2">
    <source>
        <dbReference type="ARBA" id="ARBA00022475"/>
    </source>
</evidence>
<evidence type="ECO:0000256" key="3">
    <source>
        <dbReference type="ARBA" id="ARBA00022692"/>
    </source>
</evidence>